<sequence length="147" mass="16381">MDRISRHSRGPECIQLGGLRVASLLFADDVVSSDCDLRHSLERCAAECDAVGMKVSTSKSKAMASRKKVACPLWFGREQLAQVEEFMYLGVLFTSEGMRECEIDRRMGAASAVMQALYRTAMLKRELSRGKALNLPVNLQSNPHLWS</sequence>
<dbReference type="Proteomes" id="UP001174136">
    <property type="component" value="Unassembled WGS sequence"/>
</dbReference>
<dbReference type="AlphaFoldDB" id="A0AA47MAF7"/>
<reference evidence="1" key="1">
    <citation type="journal article" date="2023" name="Front. Mar. Sci.">
        <title>A new Merluccius polli reference genome to investigate the effects of global change in West African waters.</title>
        <authorList>
            <person name="Mateo J.L."/>
            <person name="Blanco-Fernandez C."/>
            <person name="Garcia-Vazquez E."/>
            <person name="Machado-Schiaffino G."/>
        </authorList>
    </citation>
    <scope>NUCLEOTIDE SEQUENCE</scope>
    <source>
        <strain evidence="1">C29</strain>
        <tissue evidence="1">Fin</tissue>
    </source>
</reference>
<dbReference type="PANTHER" id="PTHR47027">
    <property type="entry name" value="REVERSE TRANSCRIPTASE DOMAIN-CONTAINING PROTEIN"/>
    <property type="match status" value="1"/>
</dbReference>
<evidence type="ECO:0000313" key="2">
    <source>
        <dbReference type="Proteomes" id="UP001174136"/>
    </source>
</evidence>
<comment type="caution">
    <text evidence="1">The sequence shown here is derived from an EMBL/GenBank/DDBJ whole genome shotgun (WGS) entry which is preliminary data.</text>
</comment>
<dbReference type="PANTHER" id="PTHR47027:SF30">
    <property type="entry name" value="THAP-TYPE DOMAIN-CONTAINING PROTEIN"/>
    <property type="match status" value="1"/>
</dbReference>
<dbReference type="EMBL" id="JAOPHQ010005141">
    <property type="protein sequence ID" value="KAK0136587.1"/>
    <property type="molecule type" value="Genomic_DNA"/>
</dbReference>
<organism evidence="1 2">
    <name type="scientific">Merluccius polli</name>
    <name type="common">Benguela hake</name>
    <name type="synonym">Merluccius cadenati</name>
    <dbReference type="NCBI Taxonomy" id="89951"/>
    <lineage>
        <taxon>Eukaryota</taxon>
        <taxon>Metazoa</taxon>
        <taxon>Chordata</taxon>
        <taxon>Craniata</taxon>
        <taxon>Vertebrata</taxon>
        <taxon>Euteleostomi</taxon>
        <taxon>Actinopterygii</taxon>
        <taxon>Neopterygii</taxon>
        <taxon>Teleostei</taxon>
        <taxon>Neoteleostei</taxon>
        <taxon>Acanthomorphata</taxon>
        <taxon>Zeiogadaria</taxon>
        <taxon>Gadariae</taxon>
        <taxon>Gadiformes</taxon>
        <taxon>Gadoidei</taxon>
        <taxon>Merlucciidae</taxon>
        <taxon>Merluccius</taxon>
    </lineage>
</organism>
<accession>A0AA47MAF7</accession>
<evidence type="ECO:0008006" key="3">
    <source>
        <dbReference type="Google" id="ProtNLM"/>
    </source>
</evidence>
<proteinExistence type="predicted"/>
<name>A0AA47MAF7_MERPO</name>
<evidence type="ECO:0000313" key="1">
    <source>
        <dbReference type="EMBL" id="KAK0136587.1"/>
    </source>
</evidence>
<keyword evidence="2" id="KW-1185">Reference proteome</keyword>
<gene>
    <name evidence="1" type="ORF">N1851_027272</name>
</gene>
<protein>
    <recommendedName>
        <fullName evidence="3">Reverse transcriptase domain-containing protein</fullName>
    </recommendedName>
</protein>